<dbReference type="SUPFAM" id="SSF46579">
    <property type="entry name" value="Prefoldin"/>
    <property type="match status" value="1"/>
</dbReference>
<evidence type="ECO:0000256" key="1">
    <source>
        <dbReference type="SAM" id="MobiDB-lite"/>
    </source>
</evidence>
<name>A0ABD3NU46_9STRA</name>
<feature type="compositionally biased region" description="Basic and acidic residues" evidence="1">
    <location>
        <begin position="1"/>
        <end position="15"/>
    </location>
</feature>
<sequence length="92" mass="10708">MTNDDNQRQRRREQEQQQQQQRRQQQQRELKLALEELAVAKVELTSGDTTGLVYVRYSSSSGSAFLVESRSEALRIVERRLEMLERRRGGGG</sequence>
<accession>A0ABD3NU46</accession>
<feature type="region of interest" description="Disordered" evidence="1">
    <location>
        <begin position="1"/>
        <end position="27"/>
    </location>
</feature>
<protein>
    <submittedName>
        <fullName evidence="2">Uncharacterized protein</fullName>
    </submittedName>
</protein>
<gene>
    <name evidence="2" type="ORF">ACHAW5_010002</name>
</gene>
<comment type="caution">
    <text evidence="2">The sequence shown here is derived from an EMBL/GenBank/DDBJ whole genome shotgun (WGS) entry which is preliminary data.</text>
</comment>
<keyword evidence="3" id="KW-1185">Reference proteome</keyword>
<evidence type="ECO:0000313" key="3">
    <source>
        <dbReference type="Proteomes" id="UP001530315"/>
    </source>
</evidence>
<organism evidence="2 3">
    <name type="scientific">Stephanodiscus triporus</name>
    <dbReference type="NCBI Taxonomy" id="2934178"/>
    <lineage>
        <taxon>Eukaryota</taxon>
        <taxon>Sar</taxon>
        <taxon>Stramenopiles</taxon>
        <taxon>Ochrophyta</taxon>
        <taxon>Bacillariophyta</taxon>
        <taxon>Coscinodiscophyceae</taxon>
        <taxon>Thalassiosirophycidae</taxon>
        <taxon>Stephanodiscales</taxon>
        <taxon>Stephanodiscaceae</taxon>
        <taxon>Stephanodiscus</taxon>
    </lineage>
</organism>
<dbReference type="EMBL" id="JALLAZ020001189">
    <property type="protein sequence ID" value="KAL3779011.1"/>
    <property type="molecule type" value="Genomic_DNA"/>
</dbReference>
<reference evidence="2 3" key="1">
    <citation type="submission" date="2024-10" db="EMBL/GenBank/DDBJ databases">
        <title>Updated reference genomes for cyclostephanoid diatoms.</title>
        <authorList>
            <person name="Roberts W.R."/>
            <person name="Alverson A.J."/>
        </authorList>
    </citation>
    <scope>NUCLEOTIDE SEQUENCE [LARGE SCALE GENOMIC DNA]</scope>
    <source>
        <strain evidence="2 3">AJA276-08</strain>
    </source>
</reference>
<dbReference type="AlphaFoldDB" id="A0ABD3NU46"/>
<proteinExistence type="predicted"/>
<evidence type="ECO:0000313" key="2">
    <source>
        <dbReference type="EMBL" id="KAL3779011.1"/>
    </source>
</evidence>
<dbReference type="Proteomes" id="UP001530315">
    <property type="component" value="Unassembled WGS sequence"/>
</dbReference>